<accession>A0ABZ1QFD0</accession>
<proteinExistence type="predicted"/>
<sequence>MAVGQLVHLADTVTLSSSSSAAATVPNDGSVAIGDLLLAACVMPSGSRTFSIAGGAGAWTSLGTAMQSGHMSQLWWRIAEAGDLGATITVTPSTGAIRQVLLLGRVRGALASNPIAAASNTSAAATTKTTPSLGSVGASSREVGVVWDSRGAATPQTAAWTAPAGHTRRGQAFTTSGSGACSAAWGDSDTTVSGTIGSRAWTADQSALGSAWTLAVAPGEQTVDTARIESTAAQYAPTLAPGPVTLTPARIEPTTALYTPVLAPGPVTVAPDRLEAATALYAPALAPGPVTLAPARIEPTTALYAPTLDGFDPDITLTIGAPTSAWAVAAPASRWEVGPPC</sequence>
<dbReference type="SUPFAM" id="SSF55205">
    <property type="entry name" value="EPT/RTPC-like"/>
    <property type="match status" value="1"/>
</dbReference>
<dbReference type="Proteomes" id="UP001432312">
    <property type="component" value="Chromosome"/>
</dbReference>
<gene>
    <name evidence="1" type="ORF">OHA91_22845</name>
</gene>
<protein>
    <submittedName>
        <fullName evidence="1">Uncharacterized protein</fullName>
    </submittedName>
</protein>
<dbReference type="GeneID" id="95498936"/>
<keyword evidence="2" id="KW-1185">Reference proteome</keyword>
<dbReference type="EMBL" id="CP108036">
    <property type="protein sequence ID" value="WUN81105.1"/>
    <property type="molecule type" value="Genomic_DNA"/>
</dbReference>
<dbReference type="InterPro" id="IPR013792">
    <property type="entry name" value="RNA3'P_cycl/enolpyr_Trfase_a/b"/>
</dbReference>
<organism evidence="1 2">
    <name type="scientific">Streptomyces erythrochromogenes</name>
    <dbReference type="NCBI Taxonomy" id="285574"/>
    <lineage>
        <taxon>Bacteria</taxon>
        <taxon>Bacillati</taxon>
        <taxon>Actinomycetota</taxon>
        <taxon>Actinomycetes</taxon>
        <taxon>Kitasatosporales</taxon>
        <taxon>Streptomycetaceae</taxon>
        <taxon>Streptomyces</taxon>
    </lineage>
</organism>
<name>A0ABZ1QFD0_9ACTN</name>
<dbReference type="RefSeq" id="WP_328739891.1">
    <property type="nucleotide sequence ID" value="NZ_CP108036.1"/>
</dbReference>
<evidence type="ECO:0000313" key="1">
    <source>
        <dbReference type="EMBL" id="WUN81105.1"/>
    </source>
</evidence>
<reference evidence="1" key="1">
    <citation type="submission" date="2022-10" db="EMBL/GenBank/DDBJ databases">
        <title>The complete genomes of actinobacterial strains from the NBC collection.</title>
        <authorList>
            <person name="Joergensen T.S."/>
            <person name="Alvarez Arevalo M."/>
            <person name="Sterndorff E.B."/>
            <person name="Faurdal D."/>
            <person name="Vuksanovic O."/>
            <person name="Mourched A.-S."/>
            <person name="Charusanti P."/>
            <person name="Shaw S."/>
            <person name="Blin K."/>
            <person name="Weber T."/>
        </authorList>
    </citation>
    <scope>NUCLEOTIDE SEQUENCE</scope>
    <source>
        <strain evidence="1">NBC_00303</strain>
    </source>
</reference>
<evidence type="ECO:0000313" key="2">
    <source>
        <dbReference type="Proteomes" id="UP001432312"/>
    </source>
</evidence>